<keyword evidence="1" id="KW-0732">Signal</keyword>
<protein>
    <recommendedName>
        <fullName evidence="4">Ecp2 effector protein domain-containing protein</fullName>
    </recommendedName>
</protein>
<reference evidence="2" key="2">
    <citation type="submission" date="2023-05" db="EMBL/GenBank/DDBJ databases">
        <authorList>
            <consortium name="Lawrence Berkeley National Laboratory"/>
            <person name="Steindorff A."/>
            <person name="Hensen N."/>
            <person name="Bonometti L."/>
            <person name="Westerberg I."/>
            <person name="Brannstrom I.O."/>
            <person name="Guillou S."/>
            <person name="Cros-Aarteil S."/>
            <person name="Calhoun S."/>
            <person name="Haridas S."/>
            <person name="Kuo A."/>
            <person name="Mondo S."/>
            <person name="Pangilinan J."/>
            <person name="Riley R."/>
            <person name="Labutti K."/>
            <person name="Andreopoulos B."/>
            <person name="Lipzen A."/>
            <person name="Chen C."/>
            <person name="Yanf M."/>
            <person name="Daum C."/>
            <person name="Ng V."/>
            <person name="Clum A."/>
            <person name="Ohm R."/>
            <person name="Martin F."/>
            <person name="Silar P."/>
            <person name="Natvig D."/>
            <person name="Lalanne C."/>
            <person name="Gautier V."/>
            <person name="Ament-Velasquez S.L."/>
            <person name="Kruys A."/>
            <person name="Hutchinson M.I."/>
            <person name="Powell A.J."/>
            <person name="Barry K."/>
            <person name="Miller A.N."/>
            <person name="Grigoriev I.V."/>
            <person name="Debuchy R."/>
            <person name="Gladieux P."/>
            <person name="Thoren M.H."/>
            <person name="Johannesson H."/>
        </authorList>
    </citation>
    <scope>NUCLEOTIDE SEQUENCE</scope>
    <source>
        <strain evidence="2">PSN243</strain>
    </source>
</reference>
<dbReference type="EMBL" id="MU865955">
    <property type="protein sequence ID" value="KAK4446714.1"/>
    <property type="molecule type" value="Genomic_DNA"/>
</dbReference>
<sequence length="147" mass="16565">MRPSTLLVSLAPAAVLADSMTVLTLCDINSLFNPCTSAGFFVTAYDTFSISANKDCRSGPHGMYEFCVDWTLHRAHFYFTGQPKRCFAQDRRVGPVVQKGQRVERQGCIEEVYEYLGSNPVTDLEPKLLANYYPTISCCYHIYLTKN</sequence>
<reference evidence="2" key="1">
    <citation type="journal article" date="2023" name="Mol. Phylogenet. Evol.">
        <title>Genome-scale phylogeny and comparative genomics of the fungal order Sordariales.</title>
        <authorList>
            <person name="Hensen N."/>
            <person name="Bonometti L."/>
            <person name="Westerberg I."/>
            <person name="Brannstrom I.O."/>
            <person name="Guillou S."/>
            <person name="Cros-Aarteil S."/>
            <person name="Calhoun S."/>
            <person name="Haridas S."/>
            <person name="Kuo A."/>
            <person name="Mondo S."/>
            <person name="Pangilinan J."/>
            <person name="Riley R."/>
            <person name="LaButti K."/>
            <person name="Andreopoulos B."/>
            <person name="Lipzen A."/>
            <person name="Chen C."/>
            <person name="Yan M."/>
            <person name="Daum C."/>
            <person name="Ng V."/>
            <person name="Clum A."/>
            <person name="Steindorff A."/>
            <person name="Ohm R.A."/>
            <person name="Martin F."/>
            <person name="Silar P."/>
            <person name="Natvig D.O."/>
            <person name="Lalanne C."/>
            <person name="Gautier V."/>
            <person name="Ament-Velasquez S.L."/>
            <person name="Kruys A."/>
            <person name="Hutchinson M.I."/>
            <person name="Powell A.J."/>
            <person name="Barry K."/>
            <person name="Miller A.N."/>
            <person name="Grigoriev I.V."/>
            <person name="Debuchy R."/>
            <person name="Gladieux P."/>
            <person name="Hiltunen Thoren M."/>
            <person name="Johannesson H."/>
        </authorList>
    </citation>
    <scope>NUCLEOTIDE SEQUENCE</scope>
    <source>
        <strain evidence="2">PSN243</strain>
    </source>
</reference>
<gene>
    <name evidence="2" type="ORF">QBC34DRAFT_428022</name>
</gene>
<keyword evidence="3" id="KW-1185">Reference proteome</keyword>
<accession>A0AAV9GF32</accession>
<organism evidence="2 3">
    <name type="scientific">Podospora aff. communis PSN243</name>
    <dbReference type="NCBI Taxonomy" id="3040156"/>
    <lineage>
        <taxon>Eukaryota</taxon>
        <taxon>Fungi</taxon>
        <taxon>Dikarya</taxon>
        <taxon>Ascomycota</taxon>
        <taxon>Pezizomycotina</taxon>
        <taxon>Sordariomycetes</taxon>
        <taxon>Sordariomycetidae</taxon>
        <taxon>Sordariales</taxon>
        <taxon>Podosporaceae</taxon>
        <taxon>Podospora</taxon>
    </lineage>
</organism>
<proteinExistence type="predicted"/>
<dbReference type="AlphaFoldDB" id="A0AAV9GF32"/>
<feature type="chain" id="PRO_5043866302" description="Ecp2 effector protein domain-containing protein" evidence="1">
    <location>
        <begin position="18"/>
        <end position="147"/>
    </location>
</feature>
<dbReference type="Proteomes" id="UP001321760">
    <property type="component" value="Unassembled WGS sequence"/>
</dbReference>
<name>A0AAV9GF32_9PEZI</name>
<evidence type="ECO:0008006" key="4">
    <source>
        <dbReference type="Google" id="ProtNLM"/>
    </source>
</evidence>
<evidence type="ECO:0000313" key="2">
    <source>
        <dbReference type="EMBL" id="KAK4446714.1"/>
    </source>
</evidence>
<comment type="caution">
    <text evidence="2">The sequence shown here is derived from an EMBL/GenBank/DDBJ whole genome shotgun (WGS) entry which is preliminary data.</text>
</comment>
<evidence type="ECO:0000313" key="3">
    <source>
        <dbReference type="Proteomes" id="UP001321760"/>
    </source>
</evidence>
<feature type="signal peptide" evidence="1">
    <location>
        <begin position="1"/>
        <end position="17"/>
    </location>
</feature>
<evidence type="ECO:0000256" key="1">
    <source>
        <dbReference type="SAM" id="SignalP"/>
    </source>
</evidence>